<dbReference type="PROSITE" id="PS50878">
    <property type="entry name" value="RT_POL"/>
    <property type="match status" value="1"/>
</dbReference>
<reference evidence="2 3" key="1">
    <citation type="journal article" date="2008" name="Nature">
        <title>The Trichoplax genome and the nature of placozoans.</title>
        <authorList>
            <person name="Srivastava M."/>
            <person name="Begovic E."/>
            <person name="Chapman J."/>
            <person name="Putnam N.H."/>
            <person name="Hellsten U."/>
            <person name="Kawashima T."/>
            <person name="Kuo A."/>
            <person name="Mitros T."/>
            <person name="Salamov A."/>
            <person name="Carpenter M.L."/>
            <person name="Signorovitch A.Y."/>
            <person name="Moreno M.A."/>
            <person name="Kamm K."/>
            <person name="Grimwood J."/>
            <person name="Schmutz J."/>
            <person name="Shapiro H."/>
            <person name="Grigoriev I.V."/>
            <person name="Buss L.W."/>
            <person name="Schierwater B."/>
            <person name="Dellaporta S.L."/>
            <person name="Rokhsar D.S."/>
        </authorList>
    </citation>
    <scope>NUCLEOTIDE SEQUENCE [LARGE SCALE GENOMIC DNA]</scope>
    <source>
        <strain evidence="2 3">Grell-BS-1999</strain>
    </source>
</reference>
<organism evidence="2 3">
    <name type="scientific">Trichoplax adhaerens</name>
    <name type="common">Trichoplax reptans</name>
    <dbReference type="NCBI Taxonomy" id="10228"/>
    <lineage>
        <taxon>Eukaryota</taxon>
        <taxon>Metazoa</taxon>
        <taxon>Placozoa</taxon>
        <taxon>Uniplacotomia</taxon>
        <taxon>Trichoplacea</taxon>
        <taxon>Trichoplacidae</taxon>
        <taxon>Trichoplax</taxon>
    </lineage>
</organism>
<dbReference type="STRING" id="10228.B3SFC7"/>
<evidence type="ECO:0000313" key="3">
    <source>
        <dbReference type="Proteomes" id="UP000009022"/>
    </source>
</evidence>
<dbReference type="InParanoid" id="B3SFC7"/>
<dbReference type="eggNOG" id="KOG0017">
    <property type="taxonomic scope" value="Eukaryota"/>
</dbReference>
<dbReference type="Proteomes" id="UP000009022">
    <property type="component" value="Unassembled WGS sequence"/>
</dbReference>
<evidence type="ECO:0000313" key="2">
    <source>
        <dbReference type="EMBL" id="EDV18567.1"/>
    </source>
</evidence>
<feature type="non-terminal residue" evidence="2">
    <location>
        <position position="110"/>
    </location>
</feature>
<dbReference type="OMA" id="IASIDMM"/>
<accession>B3SFC7</accession>
<dbReference type="AlphaFoldDB" id="B3SFC7"/>
<evidence type="ECO:0000259" key="1">
    <source>
        <dbReference type="PROSITE" id="PS50878"/>
    </source>
</evidence>
<feature type="non-terminal residue" evidence="2">
    <location>
        <position position="1"/>
    </location>
</feature>
<proteinExistence type="predicted"/>
<dbReference type="GeneID" id="6760161"/>
<dbReference type="Gene3D" id="3.30.70.270">
    <property type="match status" value="2"/>
</dbReference>
<name>B3SFC7_TRIAD</name>
<dbReference type="PANTHER" id="PTHR33064">
    <property type="entry name" value="POL PROTEIN"/>
    <property type="match status" value="1"/>
</dbReference>
<dbReference type="HOGENOM" id="CLU_000384_33_7_1"/>
<dbReference type="RefSeq" id="XP_002118946.1">
    <property type="nucleotide sequence ID" value="XM_002118910.1"/>
</dbReference>
<dbReference type="PhylomeDB" id="B3SFC7"/>
<dbReference type="KEGG" id="tad:TRIADDRAFT_9900"/>
<dbReference type="InterPro" id="IPR043502">
    <property type="entry name" value="DNA/RNA_pol_sf"/>
</dbReference>
<dbReference type="InterPro" id="IPR000477">
    <property type="entry name" value="RT_dom"/>
</dbReference>
<sequence length="110" mass="12759">VYLDDIVVYDTTWEDHLRHLKTVFQILEAANLTLQPAKCTFAKGTVTYLGHQIGSGVVQPKKLKMETIERFPQPKTKREVRAFLGLTGYYRRFIPNYVMITDPLTRLICK</sequence>
<feature type="domain" description="Reverse transcriptase" evidence="1">
    <location>
        <begin position="1"/>
        <end position="53"/>
    </location>
</feature>
<keyword evidence="3" id="KW-1185">Reference proteome</keyword>
<protein>
    <recommendedName>
        <fullName evidence="1">Reverse transcriptase domain-containing protein</fullName>
    </recommendedName>
</protein>
<dbReference type="InterPro" id="IPR051320">
    <property type="entry name" value="Viral_Replic_Matur_Polypro"/>
</dbReference>
<dbReference type="OrthoDB" id="6150606at2759"/>
<dbReference type="PANTHER" id="PTHR33064:SF37">
    <property type="entry name" value="RIBONUCLEASE H"/>
    <property type="match status" value="1"/>
</dbReference>
<dbReference type="SUPFAM" id="SSF56672">
    <property type="entry name" value="DNA/RNA polymerases"/>
    <property type="match status" value="1"/>
</dbReference>
<dbReference type="CTD" id="6760161"/>
<gene>
    <name evidence="2" type="ORF">TRIADDRAFT_9900</name>
</gene>
<dbReference type="Pfam" id="PF00078">
    <property type="entry name" value="RVT_1"/>
    <property type="match status" value="1"/>
</dbReference>
<dbReference type="EMBL" id="DS986150">
    <property type="protein sequence ID" value="EDV18567.1"/>
    <property type="molecule type" value="Genomic_DNA"/>
</dbReference>
<dbReference type="InterPro" id="IPR043128">
    <property type="entry name" value="Rev_trsase/Diguanyl_cyclase"/>
</dbReference>